<accession>A0A0F9IVD1</accession>
<dbReference type="EMBL" id="LAZR01013015">
    <property type="protein sequence ID" value="KKM23984.1"/>
    <property type="molecule type" value="Genomic_DNA"/>
</dbReference>
<sequence length="55" mass="6379">MTEPPKMCPKCGHRCTAPTKVLGDERCDHCKALIEERRKLMRLLDELLGLLRESR</sequence>
<dbReference type="AlphaFoldDB" id="A0A0F9IVD1"/>
<protein>
    <submittedName>
        <fullName evidence="1">Uncharacterized protein</fullName>
    </submittedName>
</protein>
<name>A0A0F9IVD1_9ZZZZ</name>
<proteinExistence type="predicted"/>
<comment type="caution">
    <text evidence="1">The sequence shown here is derived from an EMBL/GenBank/DDBJ whole genome shotgun (WGS) entry which is preliminary data.</text>
</comment>
<evidence type="ECO:0000313" key="1">
    <source>
        <dbReference type="EMBL" id="KKM23984.1"/>
    </source>
</evidence>
<organism evidence="1">
    <name type="scientific">marine sediment metagenome</name>
    <dbReference type="NCBI Taxonomy" id="412755"/>
    <lineage>
        <taxon>unclassified sequences</taxon>
        <taxon>metagenomes</taxon>
        <taxon>ecological metagenomes</taxon>
    </lineage>
</organism>
<reference evidence="1" key="1">
    <citation type="journal article" date="2015" name="Nature">
        <title>Complex archaea that bridge the gap between prokaryotes and eukaryotes.</title>
        <authorList>
            <person name="Spang A."/>
            <person name="Saw J.H."/>
            <person name="Jorgensen S.L."/>
            <person name="Zaremba-Niedzwiedzka K."/>
            <person name="Martijn J."/>
            <person name="Lind A.E."/>
            <person name="van Eijk R."/>
            <person name="Schleper C."/>
            <person name="Guy L."/>
            <person name="Ettema T.J."/>
        </authorList>
    </citation>
    <scope>NUCLEOTIDE SEQUENCE</scope>
</reference>
<gene>
    <name evidence="1" type="ORF">LCGC14_1609630</name>
</gene>